<name>A0AAF0F4B9_9BASI</name>
<protein>
    <submittedName>
        <fullName evidence="6">Uncharacterized protein</fullName>
    </submittedName>
</protein>
<dbReference type="InterPro" id="IPR019775">
    <property type="entry name" value="WD40_repeat_CS"/>
</dbReference>
<dbReference type="GO" id="GO:0000502">
    <property type="term" value="C:proteasome complex"/>
    <property type="evidence" value="ECO:0007669"/>
    <property type="project" value="UniProtKB-KW"/>
</dbReference>
<dbReference type="PANTHER" id="PTHR19857">
    <property type="entry name" value="MITOCHONDRIAL DIVISION PROTEIN 1-RELATED"/>
    <property type="match status" value="1"/>
</dbReference>
<dbReference type="Pfam" id="PF00400">
    <property type="entry name" value="WD40"/>
    <property type="match status" value="2"/>
</dbReference>
<accession>A0AAF0F4B9</accession>
<dbReference type="GeneID" id="85226212"/>
<dbReference type="PROSITE" id="PS50082">
    <property type="entry name" value="WD_REPEATS_2"/>
    <property type="match status" value="2"/>
</dbReference>
<gene>
    <name evidence="6" type="ORF">MJAP1_002561</name>
</gene>
<evidence type="ECO:0000256" key="2">
    <source>
        <dbReference type="ARBA" id="ARBA00022737"/>
    </source>
</evidence>
<proteinExistence type="inferred from homology"/>
<dbReference type="PROSITE" id="PS50294">
    <property type="entry name" value="WD_REPEATS_REGION"/>
    <property type="match status" value="1"/>
</dbReference>
<dbReference type="RefSeq" id="XP_060122478.1">
    <property type="nucleotide sequence ID" value="XM_060266495.1"/>
</dbReference>
<evidence type="ECO:0000313" key="6">
    <source>
        <dbReference type="EMBL" id="WFD39581.1"/>
    </source>
</evidence>
<evidence type="ECO:0000256" key="1">
    <source>
        <dbReference type="ARBA" id="ARBA00022574"/>
    </source>
</evidence>
<keyword evidence="3" id="KW-0647">Proteasome</keyword>
<dbReference type="SUPFAM" id="SSF50978">
    <property type="entry name" value="WD40 repeat-like"/>
    <property type="match status" value="1"/>
</dbReference>
<reference evidence="6" key="1">
    <citation type="submission" date="2023-03" db="EMBL/GenBank/DDBJ databases">
        <title>Mating type loci evolution in Malassezia.</title>
        <authorList>
            <person name="Coelho M.A."/>
        </authorList>
    </citation>
    <scope>NUCLEOTIDE SEQUENCE</scope>
    <source>
        <strain evidence="6">CBS 9431</strain>
    </source>
</reference>
<evidence type="ECO:0000256" key="4">
    <source>
        <dbReference type="ARBA" id="ARBA00038321"/>
    </source>
</evidence>
<feature type="repeat" description="WD" evidence="5">
    <location>
        <begin position="193"/>
        <end position="234"/>
    </location>
</feature>
<keyword evidence="1 5" id="KW-0853">WD repeat</keyword>
<dbReference type="PROSITE" id="PS00678">
    <property type="entry name" value="WD_REPEATS_1"/>
    <property type="match status" value="1"/>
</dbReference>
<keyword evidence="2" id="KW-0677">Repeat</keyword>
<dbReference type="AlphaFoldDB" id="A0AAF0F4B9"/>
<dbReference type="Proteomes" id="UP001217754">
    <property type="component" value="Chromosome 4"/>
</dbReference>
<comment type="similarity">
    <text evidence="4">Belongs to the WD repeat PAAF1/RPN14 family.</text>
</comment>
<evidence type="ECO:0000256" key="5">
    <source>
        <dbReference type="PROSITE-ProRule" id="PRU00221"/>
    </source>
</evidence>
<dbReference type="PANTHER" id="PTHR19857:SF19">
    <property type="entry name" value="26S PROTEASOME REGULATORY SUBUNIT RPN14"/>
    <property type="match status" value="1"/>
</dbReference>
<dbReference type="InterPro" id="IPR036322">
    <property type="entry name" value="WD40_repeat_dom_sf"/>
</dbReference>
<evidence type="ECO:0000256" key="3">
    <source>
        <dbReference type="ARBA" id="ARBA00022942"/>
    </source>
</evidence>
<feature type="repeat" description="WD" evidence="5">
    <location>
        <begin position="151"/>
        <end position="192"/>
    </location>
</feature>
<dbReference type="InterPro" id="IPR051179">
    <property type="entry name" value="WD_repeat_multifunction"/>
</dbReference>
<dbReference type="SMART" id="SM00320">
    <property type="entry name" value="WD40"/>
    <property type="match status" value="2"/>
</dbReference>
<dbReference type="EMBL" id="CP119961">
    <property type="protein sequence ID" value="WFD39581.1"/>
    <property type="molecule type" value="Genomic_DNA"/>
</dbReference>
<dbReference type="InterPro" id="IPR001680">
    <property type="entry name" value="WD40_rpt"/>
</dbReference>
<keyword evidence="7" id="KW-1185">Reference proteome</keyword>
<dbReference type="InterPro" id="IPR015943">
    <property type="entry name" value="WD40/YVTN_repeat-like_dom_sf"/>
</dbReference>
<sequence>MHVLPYVAVAPCVAEVLDEVQGGAVDQESVWVNAYIAAPERCTAETSVQIKKGAHGVEITSSSPAFPVEAKSARCVAVQSQSTVKTPWVDVCIAEEKGGIPFADGPRGAWRFALSVSASGMERWCAGGPSGALHVGEWANSTDPFRTPIPLAGHASDITSVRFFPSGEVVLTTSLDMRAKIYSAIDGSNPRTLAGHTRAVYCSAILGRGREVLTGSADGTVRVWDVGQATTKTTLTAPDHAAVLALDVDEEHAYGGLASGQLAVWALSGGAPRLVPVPAAPGGEAGRVQALAVDLAAHRLALGTSSGVCAVYDTRDLAAVATFWRNTAEVTDVHWAGAELLVSTSDGLPFRASLAPQVLVEYAGWDADPVDALRPARGGVVAVGAGEYARYAENCTAAV</sequence>
<evidence type="ECO:0000313" key="7">
    <source>
        <dbReference type="Proteomes" id="UP001217754"/>
    </source>
</evidence>
<organism evidence="6 7">
    <name type="scientific">Malassezia japonica</name>
    <dbReference type="NCBI Taxonomy" id="223818"/>
    <lineage>
        <taxon>Eukaryota</taxon>
        <taxon>Fungi</taxon>
        <taxon>Dikarya</taxon>
        <taxon>Basidiomycota</taxon>
        <taxon>Ustilaginomycotina</taxon>
        <taxon>Malasseziomycetes</taxon>
        <taxon>Malasseziales</taxon>
        <taxon>Malasseziaceae</taxon>
        <taxon>Malassezia</taxon>
    </lineage>
</organism>
<dbReference type="Gene3D" id="2.130.10.10">
    <property type="entry name" value="YVTN repeat-like/Quinoprotein amine dehydrogenase"/>
    <property type="match status" value="2"/>
</dbReference>